<dbReference type="SMART" id="SM00717">
    <property type="entry name" value="SANT"/>
    <property type="match status" value="2"/>
</dbReference>
<name>A0ABR2HGS8_9EUKA</name>
<evidence type="ECO:0000259" key="7">
    <source>
        <dbReference type="PROSITE" id="PS51293"/>
    </source>
</evidence>
<proteinExistence type="predicted"/>
<dbReference type="PANTHER" id="PTHR46621">
    <property type="entry name" value="SNRNA-ACTIVATING PROTEIN COMPLEX SUBUNIT 4"/>
    <property type="match status" value="1"/>
</dbReference>
<dbReference type="PROSITE" id="PS51294">
    <property type="entry name" value="HTH_MYB"/>
    <property type="match status" value="2"/>
</dbReference>
<evidence type="ECO:0000313" key="9">
    <source>
        <dbReference type="EMBL" id="KAK8847035.1"/>
    </source>
</evidence>
<keyword evidence="10" id="KW-1185">Reference proteome</keyword>
<comment type="caution">
    <text evidence="9">The sequence shown here is derived from an EMBL/GenBank/DDBJ whole genome shotgun (WGS) entry which is preliminary data.</text>
</comment>
<gene>
    <name evidence="9" type="ORF">M9Y10_019610</name>
</gene>
<sequence length="277" mass="32546">MTLTPIGQDGSMNLSYRNNFHLVNPYQNSIIGSNNYEANESYNDSFMKKRKIRNKFTSEEDQKLRGLIQKYGEHSWNLVSTLMGTRNQRQCRERWKHYLSCDISGITKPWTKEEDEIIINKYNELGAKWTKIARELPGRSDLQVKVRYLKFLKNKKNHNKHEDNESESSDEFFPDQDDDMRQNYNNTAVESNNSDIKNLQNQKQQDGEKENNNNQQESSIADTIPSETNYIIDNNSNLDFNFDFDLPPSNLLSEICQCDDNYLYQGFEPDILGWSFE</sequence>
<dbReference type="PROSITE" id="PS51293">
    <property type="entry name" value="SANT"/>
    <property type="match status" value="1"/>
</dbReference>
<dbReference type="CDD" id="cd00167">
    <property type="entry name" value="SANT"/>
    <property type="match status" value="2"/>
</dbReference>
<reference evidence="9 10" key="1">
    <citation type="submission" date="2024-04" db="EMBL/GenBank/DDBJ databases">
        <title>Tritrichomonas musculus Genome.</title>
        <authorList>
            <person name="Alves-Ferreira E."/>
            <person name="Grigg M."/>
            <person name="Lorenzi H."/>
            <person name="Galac M."/>
        </authorList>
    </citation>
    <scope>NUCLEOTIDE SEQUENCE [LARGE SCALE GENOMIC DNA]</scope>
    <source>
        <strain evidence="9 10">EAF2021</strain>
    </source>
</reference>
<dbReference type="InterPro" id="IPR017884">
    <property type="entry name" value="SANT_dom"/>
</dbReference>
<evidence type="ECO:0008006" key="11">
    <source>
        <dbReference type="Google" id="ProtNLM"/>
    </source>
</evidence>
<evidence type="ECO:0000256" key="1">
    <source>
        <dbReference type="ARBA" id="ARBA00023015"/>
    </source>
</evidence>
<evidence type="ECO:0000256" key="3">
    <source>
        <dbReference type="ARBA" id="ARBA00023163"/>
    </source>
</evidence>
<evidence type="ECO:0000313" key="10">
    <source>
        <dbReference type="Proteomes" id="UP001470230"/>
    </source>
</evidence>
<evidence type="ECO:0000256" key="5">
    <source>
        <dbReference type="SAM" id="MobiDB-lite"/>
    </source>
</evidence>
<protein>
    <recommendedName>
        <fullName evidence="11">Myb-like DNA-binding domain containing protein</fullName>
    </recommendedName>
</protein>
<keyword evidence="4" id="KW-0539">Nucleus</keyword>
<keyword evidence="2" id="KW-0238">DNA-binding</keyword>
<dbReference type="InterPro" id="IPR017930">
    <property type="entry name" value="Myb_dom"/>
</dbReference>
<evidence type="ECO:0000256" key="2">
    <source>
        <dbReference type="ARBA" id="ARBA00023125"/>
    </source>
</evidence>
<dbReference type="SUPFAM" id="SSF46689">
    <property type="entry name" value="Homeodomain-like"/>
    <property type="match status" value="1"/>
</dbReference>
<organism evidence="9 10">
    <name type="scientific">Tritrichomonas musculus</name>
    <dbReference type="NCBI Taxonomy" id="1915356"/>
    <lineage>
        <taxon>Eukaryota</taxon>
        <taxon>Metamonada</taxon>
        <taxon>Parabasalia</taxon>
        <taxon>Tritrichomonadida</taxon>
        <taxon>Tritrichomonadidae</taxon>
        <taxon>Tritrichomonas</taxon>
    </lineage>
</organism>
<dbReference type="Proteomes" id="UP001470230">
    <property type="component" value="Unassembled WGS sequence"/>
</dbReference>
<dbReference type="InterPro" id="IPR009057">
    <property type="entry name" value="Homeodomain-like_sf"/>
</dbReference>
<evidence type="ECO:0000259" key="8">
    <source>
        <dbReference type="PROSITE" id="PS51294"/>
    </source>
</evidence>
<feature type="region of interest" description="Disordered" evidence="5">
    <location>
        <begin position="157"/>
        <end position="225"/>
    </location>
</feature>
<feature type="compositionally biased region" description="Polar residues" evidence="5">
    <location>
        <begin position="182"/>
        <end position="199"/>
    </location>
</feature>
<dbReference type="Pfam" id="PF00249">
    <property type="entry name" value="Myb_DNA-binding"/>
    <property type="match status" value="2"/>
</dbReference>
<feature type="domain" description="Myb-like" evidence="6">
    <location>
        <begin position="109"/>
        <end position="152"/>
    </location>
</feature>
<keyword evidence="1" id="KW-0805">Transcription regulation</keyword>
<accession>A0ABR2HGS8</accession>
<evidence type="ECO:0000259" key="6">
    <source>
        <dbReference type="PROSITE" id="PS50090"/>
    </source>
</evidence>
<dbReference type="InterPro" id="IPR051575">
    <property type="entry name" value="Myb-like_DNA-bd"/>
</dbReference>
<dbReference type="Gene3D" id="1.10.10.60">
    <property type="entry name" value="Homeodomain-like"/>
    <property type="match status" value="2"/>
</dbReference>
<dbReference type="InterPro" id="IPR001005">
    <property type="entry name" value="SANT/Myb"/>
</dbReference>
<keyword evidence="3" id="KW-0804">Transcription</keyword>
<feature type="domain" description="HTH myb-type" evidence="8">
    <location>
        <begin position="48"/>
        <end position="103"/>
    </location>
</feature>
<dbReference type="PANTHER" id="PTHR46621:SF1">
    <property type="entry name" value="SNRNA-ACTIVATING PROTEIN COMPLEX SUBUNIT 4"/>
    <property type="match status" value="1"/>
</dbReference>
<dbReference type="PROSITE" id="PS50090">
    <property type="entry name" value="MYB_LIKE"/>
    <property type="match status" value="2"/>
</dbReference>
<evidence type="ECO:0000256" key="4">
    <source>
        <dbReference type="ARBA" id="ARBA00023242"/>
    </source>
</evidence>
<feature type="compositionally biased region" description="Acidic residues" evidence="5">
    <location>
        <begin position="164"/>
        <end position="178"/>
    </location>
</feature>
<feature type="domain" description="Myb-like" evidence="6">
    <location>
        <begin position="48"/>
        <end position="99"/>
    </location>
</feature>
<feature type="domain" description="SANT" evidence="7">
    <location>
        <begin position="105"/>
        <end position="156"/>
    </location>
</feature>
<dbReference type="EMBL" id="JAPFFF010000028">
    <property type="protein sequence ID" value="KAK8847035.1"/>
    <property type="molecule type" value="Genomic_DNA"/>
</dbReference>
<feature type="domain" description="HTH myb-type" evidence="8">
    <location>
        <begin position="109"/>
        <end position="156"/>
    </location>
</feature>